<evidence type="ECO:0000313" key="2">
    <source>
        <dbReference type="Proteomes" id="UP000799118"/>
    </source>
</evidence>
<protein>
    <recommendedName>
        <fullName evidence="3">DUF659 domain-containing protein</fullName>
    </recommendedName>
</protein>
<organism evidence="1 2">
    <name type="scientific">Gymnopus androsaceus JB14</name>
    <dbReference type="NCBI Taxonomy" id="1447944"/>
    <lineage>
        <taxon>Eukaryota</taxon>
        <taxon>Fungi</taxon>
        <taxon>Dikarya</taxon>
        <taxon>Basidiomycota</taxon>
        <taxon>Agaricomycotina</taxon>
        <taxon>Agaricomycetes</taxon>
        <taxon>Agaricomycetidae</taxon>
        <taxon>Agaricales</taxon>
        <taxon>Marasmiineae</taxon>
        <taxon>Omphalotaceae</taxon>
        <taxon>Gymnopus</taxon>
    </lineage>
</organism>
<evidence type="ECO:0000313" key="1">
    <source>
        <dbReference type="EMBL" id="KAE9397310.1"/>
    </source>
</evidence>
<feature type="non-terminal residue" evidence="1">
    <location>
        <position position="1"/>
    </location>
</feature>
<gene>
    <name evidence="1" type="ORF">BT96DRAFT_764258</name>
</gene>
<sequence>VISITCDNASVNTAMFKELPKFLPKFAGTNTQVRCFAHTVNLTAKGVLHPFE</sequence>
<reference evidence="1" key="1">
    <citation type="journal article" date="2019" name="Environ. Microbiol.">
        <title>Fungal ecological strategies reflected in gene transcription - a case study of two litter decomposers.</title>
        <authorList>
            <person name="Barbi F."/>
            <person name="Kohler A."/>
            <person name="Barry K."/>
            <person name="Baskaran P."/>
            <person name="Daum C."/>
            <person name="Fauchery L."/>
            <person name="Ihrmark K."/>
            <person name="Kuo A."/>
            <person name="LaButti K."/>
            <person name="Lipzen A."/>
            <person name="Morin E."/>
            <person name="Grigoriev I.V."/>
            <person name="Henrissat B."/>
            <person name="Lindahl B."/>
            <person name="Martin F."/>
        </authorList>
    </citation>
    <scope>NUCLEOTIDE SEQUENCE</scope>
    <source>
        <strain evidence="1">JB14</strain>
    </source>
</reference>
<accession>A0A6A4HI15</accession>
<keyword evidence="2" id="KW-1185">Reference proteome</keyword>
<dbReference type="EMBL" id="ML769499">
    <property type="protein sequence ID" value="KAE9397310.1"/>
    <property type="molecule type" value="Genomic_DNA"/>
</dbReference>
<dbReference type="OrthoDB" id="2748837at2759"/>
<evidence type="ECO:0008006" key="3">
    <source>
        <dbReference type="Google" id="ProtNLM"/>
    </source>
</evidence>
<name>A0A6A4HI15_9AGAR</name>
<feature type="non-terminal residue" evidence="1">
    <location>
        <position position="52"/>
    </location>
</feature>
<dbReference type="AlphaFoldDB" id="A0A6A4HI15"/>
<dbReference type="Proteomes" id="UP000799118">
    <property type="component" value="Unassembled WGS sequence"/>
</dbReference>
<proteinExistence type="predicted"/>